<name>A0A0E0MB03_ORYPU</name>
<dbReference type="AlphaFoldDB" id="A0A0E0MB03"/>
<accession>A0A0E0MB03</accession>
<dbReference type="HOGENOM" id="CLU_2658693_0_0_1"/>
<dbReference type="Proteomes" id="UP000026962">
    <property type="component" value="Chromosome 10"/>
</dbReference>
<evidence type="ECO:0000256" key="1">
    <source>
        <dbReference type="SAM" id="SignalP"/>
    </source>
</evidence>
<keyword evidence="1" id="KW-0732">Signal</keyword>
<feature type="chain" id="PRO_5002367744" evidence="1">
    <location>
        <begin position="33"/>
        <end position="71"/>
    </location>
</feature>
<evidence type="ECO:0000313" key="2">
    <source>
        <dbReference type="EnsemblPlants" id="OPUNC10G17530.1"/>
    </source>
</evidence>
<dbReference type="Gramene" id="OPUNC10G17530.1">
    <property type="protein sequence ID" value="OPUNC10G17530.1"/>
    <property type="gene ID" value="OPUNC10G17530"/>
</dbReference>
<evidence type="ECO:0000313" key="3">
    <source>
        <dbReference type="Proteomes" id="UP000026962"/>
    </source>
</evidence>
<sequence length="71" mass="7860">MRKQRRSSSAVSIWKVLLIVLVLFCGLRLVQGGRDVSMGYPGPRPNTAGSYYRDRPCNVAYGCYEGPPAKP</sequence>
<dbReference type="OMA" id="FDECDAP"/>
<proteinExistence type="predicted"/>
<keyword evidence="3" id="KW-1185">Reference proteome</keyword>
<organism evidence="2">
    <name type="scientific">Oryza punctata</name>
    <name type="common">Red rice</name>
    <dbReference type="NCBI Taxonomy" id="4537"/>
    <lineage>
        <taxon>Eukaryota</taxon>
        <taxon>Viridiplantae</taxon>
        <taxon>Streptophyta</taxon>
        <taxon>Embryophyta</taxon>
        <taxon>Tracheophyta</taxon>
        <taxon>Spermatophyta</taxon>
        <taxon>Magnoliopsida</taxon>
        <taxon>Liliopsida</taxon>
        <taxon>Poales</taxon>
        <taxon>Poaceae</taxon>
        <taxon>BOP clade</taxon>
        <taxon>Oryzoideae</taxon>
        <taxon>Oryzeae</taxon>
        <taxon>Oryzinae</taxon>
        <taxon>Oryza</taxon>
    </lineage>
</organism>
<protein>
    <submittedName>
        <fullName evidence="2">Uncharacterized protein</fullName>
    </submittedName>
</protein>
<reference evidence="2" key="1">
    <citation type="submission" date="2015-04" db="UniProtKB">
        <authorList>
            <consortium name="EnsemblPlants"/>
        </authorList>
    </citation>
    <scope>IDENTIFICATION</scope>
</reference>
<feature type="signal peptide" evidence="1">
    <location>
        <begin position="1"/>
        <end position="32"/>
    </location>
</feature>
<reference evidence="2" key="2">
    <citation type="submission" date="2018-05" db="EMBL/GenBank/DDBJ databases">
        <title>OpunRS2 (Oryza punctata Reference Sequence Version 2).</title>
        <authorList>
            <person name="Zhang J."/>
            <person name="Kudrna D."/>
            <person name="Lee S."/>
            <person name="Talag J."/>
            <person name="Welchert J."/>
            <person name="Wing R.A."/>
        </authorList>
    </citation>
    <scope>NUCLEOTIDE SEQUENCE [LARGE SCALE GENOMIC DNA]</scope>
</reference>
<dbReference type="EnsemblPlants" id="OPUNC10G17530.1">
    <property type="protein sequence ID" value="OPUNC10G17530.1"/>
    <property type="gene ID" value="OPUNC10G17530"/>
</dbReference>